<comment type="caution">
    <text evidence="2">The sequence shown here is derived from an EMBL/GenBank/DDBJ whole genome shotgun (WGS) entry which is preliminary data.</text>
</comment>
<dbReference type="InterPro" id="IPR039315">
    <property type="entry name" value="CheW"/>
</dbReference>
<dbReference type="OrthoDB" id="9790406at2"/>
<dbReference type="GO" id="GO:0005829">
    <property type="term" value="C:cytosol"/>
    <property type="evidence" value="ECO:0007669"/>
    <property type="project" value="TreeGrafter"/>
</dbReference>
<dbReference type="PANTHER" id="PTHR22617:SF41">
    <property type="entry name" value="CHEMOTAXIS SIGNAL TRANSDUCTION SYSTEM ADAPTOR PROTEIN CHEW"/>
    <property type="match status" value="1"/>
</dbReference>
<name>A0A0D0KAJ8_9PSED</name>
<dbReference type="SUPFAM" id="SSF50341">
    <property type="entry name" value="CheW-like"/>
    <property type="match status" value="1"/>
</dbReference>
<dbReference type="InterPro" id="IPR002545">
    <property type="entry name" value="CheW-lke_dom"/>
</dbReference>
<evidence type="ECO:0000313" key="3">
    <source>
        <dbReference type="Proteomes" id="UP000032068"/>
    </source>
</evidence>
<sequence>MNMATLGHESTAHQYLTFILAGEHYAVDTLSVREILEYTRFTPVPRMPPTVRGATNLRGAVVPVIDLLARFSGERTTLGKRTCIVILDVPDEDRPQPLGVLVDAVSAVREISPHEIQPAPAFGSHLRSEFITGVVRLDDRFVTLLALDQVLDLETLGTSTTSDVGRTVRP</sequence>
<dbReference type="CDD" id="cd00732">
    <property type="entry name" value="CheW"/>
    <property type="match status" value="1"/>
</dbReference>
<dbReference type="Pfam" id="PF01584">
    <property type="entry name" value="CheW"/>
    <property type="match status" value="1"/>
</dbReference>
<dbReference type="GO" id="GO:0007165">
    <property type="term" value="P:signal transduction"/>
    <property type="evidence" value="ECO:0007669"/>
    <property type="project" value="InterPro"/>
</dbReference>
<dbReference type="Gene3D" id="2.30.30.40">
    <property type="entry name" value="SH3 Domains"/>
    <property type="match status" value="1"/>
</dbReference>
<dbReference type="PANTHER" id="PTHR22617">
    <property type="entry name" value="CHEMOTAXIS SENSOR HISTIDINE KINASE-RELATED"/>
    <property type="match status" value="1"/>
</dbReference>
<dbReference type="AlphaFoldDB" id="A0A0D0KAJ8"/>
<dbReference type="GO" id="GO:0006935">
    <property type="term" value="P:chemotaxis"/>
    <property type="evidence" value="ECO:0007669"/>
    <property type="project" value="InterPro"/>
</dbReference>
<accession>A0A0D0KAJ8</accession>
<dbReference type="RefSeq" id="WP_042555929.1">
    <property type="nucleotide sequence ID" value="NZ_JXQW01000063.1"/>
</dbReference>
<reference evidence="2 3" key="1">
    <citation type="submission" date="2014-12" db="EMBL/GenBank/DDBJ databases">
        <title>16Stimator: statistical estimation of ribosomal gene copy numbers from draft genome assemblies.</title>
        <authorList>
            <person name="Perisin M.A."/>
            <person name="Vetter M."/>
            <person name="Gilbert J.A."/>
            <person name="Bergelson J."/>
        </authorList>
    </citation>
    <scope>NUCLEOTIDE SEQUENCE [LARGE SCALE GENOMIC DNA]</scope>
    <source>
        <strain evidence="2 3">MEJ086</strain>
    </source>
</reference>
<dbReference type="PROSITE" id="PS50851">
    <property type="entry name" value="CHEW"/>
    <property type="match status" value="1"/>
</dbReference>
<dbReference type="Proteomes" id="UP000032068">
    <property type="component" value="Unassembled WGS sequence"/>
</dbReference>
<evidence type="ECO:0000259" key="1">
    <source>
        <dbReference type="PROSITE" id="PS50851"/>
    </source>
</evidence>
<feature type="domain" description="CheW-like" evidence="1">
    <location>
        <begin position="12"/>
        <end position="156"/>
    </location>
</feature>
<evidence type="ECO:0000313" key="2">
    <source>
        <dbReference type="EMBL" id="KIP96316.1"/>
    </source>
</evidence>
<dbReference type="SMART" id="SM00260">
    <property type="entry name" value="CheW"/>
    <property type="match status" value="1"/>
</dbReference>
<proteinExistence type="predicted"/>
<organism evidence="2 3">
    <name type="scientific">Pseudomonas fulva</name>
    <dbReference type="NCBI Taxonomy" id="47880"/>
    <lineage>
        <taxon>Bacteria</taxon>
        <taxon>Pseudomonadati</taxon>
        <taxon>Pseudomonadota</taxon>
        <taxon>Gammaproteobacteria</taxon>
        <taxon>Pseudomonadales</taxon>
        <taxon>Pseudomonadaceae</taxon>
        <taxon>Pseudomonas</taxon>
    </lineage>
</organism>
<gene>
    <name evidence="2" type="ORF">RU08_21630</name>
</gene>
<dbReference type="Gene3D" id="2.40.50.180">
    <property type="entry name" value="CheA-289, Domain 4"/>
    <property type="match status" value="1"/>
</dbReference>
<dbReference type="EMBL" id="JXQW01000063">
    <property type="protein sequence ID" value="KIP96316.1"/>
    <property type="molecule type" value="Genomic_DNA"/>
</dbReference>
<dbReference type="InterPro" id="IPR036061">
    <property type="entry name" value="CheW-like_dom_sf"/>
</dbReference>
<protein>
    <submittedName>
        <fullName evidence="2">Chemotaxis protein CheW</fullName>
    </submittedName>
</protein>